<dbReference type="EMBL" id="QGHA01000001">
    <property type="protein sequence ID" value="PWK80290.1"/>
    <property type="molecule type" value="Genomic_DNA"/>
</dbReference>
<dbReference type="AlphaFoldDB" id="A0A316HJS4"/>
<dbReference type="SUPFAM" id="SSF51206">
    <property type="entry name" value="cAMP-binding domain-like"/>
    <property type="match status" value="1"/>
</dbReference>
<evidence type="ECO:0000259" key="1">
    <source>
        <dbReference type="Pfam" id="PF00027"/>
    </source>
</evidence>
<sequence length="201" mass="23311">MDSLIALNKFRQYFEKFVPLTDGEWHALSQYLTVDHLKKKKFYVEAGKICDQIGLVVKGAVRYYHVKDGEEITGYFSFENDMLSSYKSFLTLTPAANYIQALEDSVIVNLSHKNLQQACQEELLAFKMERFGRLIAEHYLICYDDRVTSFITQSPEERYSKLLETGGEALYRIPQHYIANFLGITPVSLSRIRRRIMKISA</sequence>
<dbReference type="Pfam" id="PF00027">
    <property type="entry name" value="cNMP_binding"/>
    <property type="match status" value="1"/>
</dbReference>
<dbReference type="InterPro" id="IPR000595">
    <property type="entry name" value="cNMP-bd_dom"/>
</dbReference>
<gene>
    <name evidence="2" type="ORF">LX99_00754</name>
</gene>
<evidence type="ECO:0000313" key="3">
    <source>
        <dbReference type="Proteomes" id="UP000245678"/>
    </source>
</evidence>
<dbReference type="RefSeq" id="WP_109606497.1">
    <property type="nucleotide sequence ID" value="NZ_QGHA01000001.1"/>
</dbReference>
<protein>
    <submittedName>
        <fullName evidence="2">CRP-like cAMP-binding protein</fullName>
    </submittedName>
</protein>
<accession>A0A316HJS4</accession>
<organism evidence="2 3">
    <name type="scientific">Mucilaginibacter oryzae</name>
    <dbReference type="NCBI Taxonomy" id="468058"/>
    <lineage>
        <taxon>Bacteria</taxon>
        <taxon>Pseudomonadati</taxon>
        <taxon>Bacteroidota</taxon>
        <taxon>Sphingobacteriia</taxon>
        <taxon>Sphingobacteriales</taxon>
        <taxon>Sphingobacteriaceae</taxon>
        <taxon>Mucilaginibacter</taxon>
    </lineage>
</organism>
<reference evidence="2 3" key="1">
    <citation type="submission" date="2018-05" db="EMBL/GenBank/DDBJ databases">
        <title>Genomic Encyclopedia of Archaeal and Bacterial Type Strains, Phase II (KMG-II): from individual species to whole genera.</title>
        <authorList>
            <person name="Goeker M."/>
        </authorList>
    </citation>
    <scope>NUCLEOTIDE SEQUENCE [LARGE SCALE GENOMIC DNA]</scope>
    <source>
        <strain evidence="2 3">DSM 19975</strain>
    </source>
</reference>
<dbReference type="Gene3D" id="2.60.120.10">
    <property type="entry name" value="Jelly Rolls"/>
    <property type="match status" value="1"/>
</dbReference>
<dbReference type="InterPro" id="IPR014710">
    <property type="entry name" value="RmlC-like_jellyroll"/>
</dbReference>
<keyword evidence="3" id="KW-1185">Reference proteome</keyword>
<comment type="caution">
    <text evidence="2">The sequence shown here is derived from an EMBL/GenBank/DDBJ whole genome shotgun (WGS) entry which is preliminary data.</text>
</comment>
<proteinExistence type="predicted"/>
<feature type="domain" description="Cyclic nucleotide-binding" evidence="1">
    <location>
        <begin position="36"/>
        <end position="121"/>
    </location>
</feature>
<name>A0A316HJS4_9SPHI</name>
<evidence type="ECO:0000313" key="2">
    <source>
        <dbReference type="EMBL" id="PWK80290.1"/>
    </source>
</evidence>
<dbReference type="Proteomes" id="UP000245678">
    <property type="component" value="Unassembled WGS sequence"/>
</dbReference>
<dbReference type="InterPro" id="IPR018490">
    <property type="entry name" value="cNMP-bd_dom_sf"/>
</dbReference>